<dbReference type="AlphaFoldDB" id="A0A8T6R4Y9"/>
<dbReference type="Proteomes" id="UP000287866">
    <property type="component" value="Unassembled WGS sequence"/>
</dbReference>
<keyword evidence="3" id="KW-1185">Reference proteome</keyword>
<sequence>MSTTRLLAALAAATLLPLAAPVLPTAVAGSSMVARIDFVEQTPGATITTPTVRGSGASGLAARVVSEGGGRAWTGDNSTSTTHRAMRLPAYAPLHRPSTPLAVLGIRNTTTTDALEVGDRSFRWQADFRQDTELGDVEDDGDNVFQRGLASGASQWKLSADGHKVGCYLRIGGRWVGTWTATVRDTAWYRASCTRTVVSATRATLTLDLRRWDGTRYVPYRSHVADGNAAGRISFPRSVPASVGGKLNDDGTLHSNPDQFNGTIDNPVLDVW</sequence>
<accession>A0A8T6R4Y9</accession>
<evidence type="ECO:0000256" key="1">
    <source>
        <dbReference type="SAM" id="SignalP"/>
    </source>
</evidence>
<feature type="chain" id="PRO_5038476279" evidence="1">
    <location>
        <begin position="20"/>
        <end position="272"/>
    </location>
</feature>
<comment type="caution">
    <text evidence="2">The sequence shown here is derived from an EMBL/GenBank/DDBJ whole genome shotgun (WGS) entry which is preliminary data.</text>
</comment>
<keyword evidence="1" id="KW-0732">Signal</keyword>
<evidence type="ECO:0000313" key="3">
    <source>
        <dbReference type="Proteomes" id="UP000287866"/>
    </source>
</evidence>
<dbReference type="RefSeq" id="WP_165566703.1">
    <property type="nucleotide sequence ID" value="NZ_SAYU02000045.1"/>
</dbReference>
<feature type="signal peptide" evidence="1">
    <location>
        <begin position="1"/>
        <end position="19"/>
    </location>
</feature>
<name>A0A8T6R4Y9_9MICO</name>
<evidence type="ECO:0000313" key="2">
    <source>
        <dbReference type="EMBL" id="NHA69037.1"/>
    </source>
</evidence>
<protein>
    <submittedName>
        <fullName evidence="2">Uncharacterized protein</fullName>
    </submittedName>
</protein>
<dbReference type="EMBL" id="SAYU02000045">
    <property type="protein sequence ID" value="NHA69037.1"/>
    <property type="molecule type" value="Genomic_DNA"/>
</dbReference>
<proteinExistence type="predicted"/>
<organism evidence="2 3">
    <name type="scientific">Phycicoccus flavus</name>
    <dbReference type="NCBI Taxonomy" id="2502783"/>
    <lineage>
        <taxon>Bacteria</taxon>
        <taxon>Bacillati</taxon>
        <taxon>Actinomycetota</taxon>
        <taxon>Actinomycetes</taxon>
        <taxon>Micrococcales</taxon>
        <taxon>Intrasporangiaceae</taxon>
        <taxon>Phycicoccus</taxon>
    </lineage>
</organism>
<reference evidence="2" key="1">
    <citation type="submission" date="2020-03" db="EMBL/GenBank/DDBJ databases">
        <title>Phycicoccus flavus sp. nov., a novel endophytic actinobacterium isolated from branch of Kandelia candel.</title>
        <authorList>
            <person name="Tuo L."/>
        </authorList>
    </citation>
    <scope>NUCLEOTIDE SEQUENCE</scope>
    <source>
        <strain evidence="2">CMS6Z-2</strain>
    </source>
</reference>
<gene>
    <name evidence="2" type="ORF">EPD83_013385</name>
</gene>